<proteinExistence type="predicted"/>
<organism evidence="1">
    <name type="scientific">hydrothermal vent metagenome</name>
    <dbReference type="NCBI Taxonomy" id="652676"/>
    <lineage>
        <taxon>unclassified sequences</taxon>
        <taxon>metagenomes</taxon>
        <taxon>ecological metagenomes</taxon>
    </lineage>
</organism>
<reference evidence="1" key="1">
    <citation type="submission" date="2018-06" db="EMBL/GenBank/DDBJ databases">
        <authorList>
            <person name="Zhirakovskaya E."/>
        </authorList>
    </citation>
    <scope>NUCLEOTIDE SEQUENCE</scope>
</reference>
<protein>
    <submittedName>
        <fullName evidence="1">Uncharacterized protein</fullName>
    </submittedName>
</protein>
<dbReference type="AlphaFoldDB" id="A0A3B0VNS5"/>
<name>A0A3B0VNS5_9ZZZZ</name>
<gene>
    <name evidence="1" type="ORF">MNBD_GAMMA01-710</name>
</gene>
<dbReference type="EMBL" id="UOEW01000345">
    <property type="protein sequence ID" value="VAW42140.1"/>
    <property type="molecule type" value="Genomic_DNA"/>
</dbReference>
<accession>A0A3B0VNS5</accession>
<sequence>MKTIILCSLILSLNAYTYTVPTPASRVTNIGPNLNKDYDAEESAIAFNSQNQEYYIVFEATQSLSGAGAALTTEVEIYAQRQNAITGANIGTPARISQMGPAGDTAYDARNPSVAYNSAANEYLIVWYGDTNVGTLEGEFEIWGKRINAANGQNIGSQFRISDMGPTANRSYDAIDPVVAYNSTNNNYLVVWRGEDGNLINAAGEFEIYAQQISSTGNEIGTNDFRISDMGPNGDNLFDAYSPDIAYNATSNEFLVVWYADDNNAGHVSGEFEIYGQRINAATGAEVGTNDFQISETGVPGFATRAARYPAVSWNSSRNEYLIVWSADPATGAYIGNEFEIFGQVLSAAGAAIGPDDFVISNMGPIGNNNFDAFKPATVYFPAHNAYAVSWRGDTNFDGEFEIYYQIIDEVTQNRLELPDIRVSHAGPDNSIAYDARRTSLASNPNSQSIHIIWEQEDETASQTVGEFEIFAASITINNDIIFKSGFE</sequence>
<evidence type="ECO:0000313" key="1">
    <source>
        <dbReference type="EMBL" id="VAW42140.1"/>
    </source>
</evidence>